<dbReference type="Proteomes" id="UP001365846">
    <property type="component" value="Unassembled WGS sequence"/>
</dbReference>
<evidence type="ECO:0000313" key="2">
    <source>
        <dbReference type="Proteomes" id="UP001365846"/>
    </source>
</evidence>
<accession>A0ABU8V778</accession>
<sequence length="330" mass="35879">MSNRTIRSVDDLAQLPDGELLSCLGALRAGIVEAKRQHAIALREHLIPVDSPFVFSSFNWRPKGPQRLDTPIQLKPDTPIDEISVRASAREALRELSIFCIEDLSAISEQELLQEEAIGAKTVGRLREILARVGLDFLPNPNTEERAREQSKAVLALPYEARALALRNLEDSAPVSALGLRSSTLSRALANGHDMVGDLRRLPLLVLCENYGKREAREIYDLLMLTDRPFAGSAAPIELWRHGLASTKELSIPTAPETPIGELRPWLGTSVDSLGACGIHTLGALRVAASRGDVASFRGIGRVTAERVVGFLGAYVTPQPYRRGVSATAG</sequence>
<dbReference type="Gene3D" id="1.10.150.20">
    <property type="entry name" value="5' to 3' exonuclease, C-terminal subdomain"/>
    <property type="match status" value="1"/>
</dbReference>
<organism evidence="1 2">
    <name type="scientific">Variovorax ureilyticus</name>
    <dbReference type="NCBI Taxonomy" id="1836198"/>
    <lineage>
        <taxon>Bacteria</taxon>
        <taxon>Pseudomonadati</taxon>
        <taxon>Pseudomonadota</taxon>
        <taxon>Betaproteobacteria</taxon>
        <taxon>Burkholderiales</taxon>
        <taxon>Comamonadaceae</taxon>
        <taxon>Variovorax</taxon>
    </lineage>
</organism>
<gene>
    <name evidence="1" type="ORF">WKW77_00360</name>
</gene>
<proteinExistence type="predicted"/>
<reference evidence="1 2" key="1">
    <citation type="submission" date="2024-03" db="EMBL/GenBank/DDBJ databases">
        <title>Novel species of the genus Variovorax.</title>
        <authorList>
            <person name="Liu Q."/>
            <person name="Xin Y.-H."/>
        </authorList>
    </citation>
    <scope>NUCLEOTIDE SEQUENCE [LARGE SCALE GENOMIC DNA]</scope>
    <source>
        <strain evidence="1 2">KACC 18899</strain>
    </source>
</reference>
<protein>
    <recommendedName>
        <fullName evidence="3">RNA polymerase alpha subunit C-terminal domain-containing protein</fullName>
    </recommendedName>
</protein>
<dbReference type="RefSeq" id="WP_340354844.1">
    <property type="nucleotide sequence ID" value="NZ_JBBKZU010000001.1"/>
</dbReference>
<evidence type="ECO:0008006" key="3">
    <source>
        <dbReference type="Google" id="ProtNLM"/>
    </source>
</evidence>
<evidence type="ECO:0000313" key="1">
    <source>
        <dbReference type="EMBL" id="MEJ8809498.1"/>
    </source>
</evidence>
<comment type="caution">
    <text evidence="1">The sequence shown here is derived from an EMBL/GenBank/DDBJ whole genome shotgun (WGS) entry which is preliminary data.</text>
</comment>
<dbReference type="EMBL" id="JBBKZU010000001">
    <property type="protein sequence ID" value="MEJ8809498.1"/>
    <property type="molecule type" value="Genomic_DNA"/>
</dbReference>
<keyword evidence="2" id="KW-1185">Reference proteome</keyword>
<name>A0ABU8V778_9BURK</name>
<dbReference type="SUPFAM" id="SSF47789">
    <property type="entry name" value="C-terminal domain of RNA polymerase alpha subunit"/>
    <property type="match status" value="1"/>
</dbReference>